<dbReference type="Proteomes" id="UP001595604">
    <property type="component" value="Unassembled WGS sequence"/>
</dbReference>
<dbReference type="InterPro" id="IPR012495">
    <property type="entry name" value="TadE-like_dom"/>
</dbReference>
<dbReference type="EMBL" id="JBHRTQ010000007">
    <property type="protein sequence ID" value="MFC3174333.1"/>
    <property type="molecule type" value="Genomic_DNA"/>
</dbReference>
<protein>
    <submittedName>
        <fullName evidence="2">TadE/TadG family type IV pilus assembly protein</fullName>
    </submittedName>
</protein>
<comment type="caution">
    <text evidence="2">The sequence shown here is derived from an EMBL/GenBank/DDBJ whole genome shotgun (WGS) entry which is preliminary data.</text>
</comment>
<reference evidence="3" key="1">
    <citation type="journal article" date="2019" name="Int. J. Syst. Evol. Microbiol.">
        <title>The Global Catalogue of Microorganisms (GCM) 10K type strain sequencing project: providing services to taxonomists for standard genome sequencing and annotation.</title>
        <authorList>
            <consortium name="The Broad Institute Genomics Platform"/>
            <consortium name="The Broad Institute Genome Sequencing Center for Infectious Disease"/>
            <person name="Wu L."/>
            <person name="Ma J."/>
        </authorList>
    </citation>
    <scope>NUCLEOTIDE SEQUENCE [LARGE SCALE GENOMIC DNA]</scope>
    <source>
        <strain evidence="3">KCTC 42984</strain>
    </source>
</reference>
<evidence type="ECO:0000313" key="3">
    <source>
        <dbReference type="Proteomes" id="UP001595604"/>
    </source>
</evidence>
<organism evidence="2 3">
    <name type="scientific">Novosphingobium bradum</name>
    <dbReference type="NCBI Taxonomy" id="1737444"/>
    <lineage>
        <taxon>Bacteria</taxon>
        <taxon>Pseudomonadati</taxon>
        <taxon>Pseudomonadota</taxon>
        <taxon>Alphaproteobacteria</taxon>
        <taxon>Sphingomonadales</taxon>
        <taxon>Sphingomonadaceae</taxon>
        <taxon>Novosphingobium</taxon>
    </lineage>
</organism>
<sequence length="155" mass="16688">MRPIPAFFARLLRDQRGTSLIEMSLILPVLVMLGCGATDLALCYAQGLKLQQAAARTMELAIAAGFKSSMTSTLQSEGATAAGVPSGNVAIDLWLECDGTRQTDYNGSCSGSSPARFASVTITSTYNWMFEQVIPAWNNQPYSVPLKGYAEVRIQ</sequence>
<dbReference type="PROSITE" id="PS51257">
    <property type="entry name" value="PROKAR_LIPOPROTEIN"/>
    <property type="match status" value="1"/>
</dbReference>
<evidence type="ECO:0000259" key="1">
    <source>
        <dbReference type="Pfam" id="PF07811"/>
    </source>
</evidence>
<dbReference type="Pfam" id="PF07811">
    <property type="entry name" value="TadE"/>
    <property type="match status" value="1"/>
</dbReference>
<dbReference type="RefSeq" id="WP_379509690.1">
    <property type="nucleotide sequence ID" value="NZ_JBHRTQ010000007.1"/>
</dbReference>
<accession>A0ABV7INQ7</accession>
<evidence type="ECO:0000313" key="2">
    <source>
        <dbReference type="EMBL" id="MFC3174333.1"/>
    </source>
</evidence>
<name>A0ABV7INQ7_9SPHN</name>
<feature type="domain" description="TadE-like" evidence="1">
    <location>
        <begin position="17"/>
        <end position="56"/>
    </location>
</feature>
<gene>
    <name evidence="2" type="ORF">ACFOD9_08720</name>
</gene>
<keyword evidence="3" id="KW-1185">Reference proteome</keyword>
<proteinExistence type="predicted"/>